<dbReference type="PANTHER" id="PTHR24092:SF33">
    <property type="entry name" value="PHOSPHOLIPID-TRANSPORTING ATPASE IH"/>
    <property type="match status" value="1"/>
</dbReference>
<dbReference type="GO" id="GO:0005886">
    <property type="term" value="C:plasma membrane"/>
    <property type="evidence" value="ECO:0007669"/>
    <property type="project" value="TreeGrafter"/>
</dbReference>
<keyword evidence="1" id="KW-0732">Signal</keyword>
<feature type="signal peptide" evidence="1">
    <location>
        <begin position="1"/>
        <end position="16"/>
    </location>
</feature>
<evidence type="ECO:0000313" key="4">
    <source>
        <dbReference type="Proteomes" id="UP000233556"/>
    </source>
</evidence>
<evidence type="ECO:0000256" key="1">
    <source>
        <dbReference type="SAM" id="SignalP"/>
    </source>
</evidence>
<dbReference type="GO" id="GO:0045332">
    <property type="term" value="P:phospholipid translocation"/>
    <property type="evidence" value="ECO:0007669"/>
    <property type="project" value="TreeGrafter"/>
</dbReference>
<dbReference type="SUPFAM" id="SSF81653">
    <property type="entry name" value="Calcium ATPase, transduction domain A"/>
    <property type="match status" value="1"/>
</dbReference>
<reference evidence="4" key="1">
    <citation type="submission" date="2017-11" db="EMBL/GenBank/DDBJ databases">
        <authorList>
            <person name="Lima N.C."/>
            <person name="Parody-Merino A.M."/>
            <person name="Battley P.F."/>
            <person name="Fidler A.E."/>
            <person name="Prosdocimi F."/>
        </authorList>
    </citation>
    <scope>NUCLEOTIDE SEQUENCE [LARGE SCALE GENOMIC DNA]</scope>
</reference>
<dbReference type="OrthoDB" id="377733at2759"/>
<protein>
    <recommendedName>
        <fullName evidence="2">P-type ATPase A domain-containing protein</fullName>
    </recommendedName>
</protein>
<feature type="domain" description="P-type ATPase A" evidence="2">
    <location>
        <begin position="97"/>
        <end position="159"/>
    </location>
</feature>
<dbReference type="PANTHER" id="PTHR24092">
    <property type="entry name" value="PROBABLE PHOSPHOLIPID-TRANSPORTING ATPASE"/>
    <property type="match status" value="1"/>
</dbReference>
<dbReference type="Pfam" id="PF00122">
    <property type="entry name" value="E1-E2_ATPase"/>
    <property type="match status" value="1"/>
</dbReference>
<reference evidence="4" key="2">
    <citation type="submission" date="2017-12" db="EMBL/GenBank/DDBJ databases">
        <title>Genome sequence of the Bar-tailed Godwit (Limosa lapponica baueri).</title>
        <authorList>
            <person name="Lima N.C.B."/>
            <person name="Parody-Merino A.M."/>
            <person name="Battley P.F."/>
            <person name="Fidler A.E."/>
            <person name="Prosdocimi F."/>
        </authorList>
    </citation>
    <scope>NUCLEOTIDE SEQUENCE [LARGE SCALE GENOMIC DNA]</scope>
</reference>
<proteinExistence type="predicted"/>
<dbReference type="AlphaFoldDB" id="A0A2I0TMA4"/>
<dbReference type="GO" id="GO:0005783">
    <property type="term" value="C:endoplasmic reticulum"/>
    <property type="evidence" value="ECO:0007669"/>
    <property type="project" value="TreeGrafter"/>
</dbReference>
<accession>A0A2I0TMA4</accession>
<dbReference type="FunFam" id="2.70.150.10:FF:000009">
    <property type="entry name" value="Phospholipid-transporting ATPase"/>
    <property type="match status" value="1"/>
</dbReference>
<dbReference type="NCBIfam" id="TIGR01494">
    <property type="entry name" value="ATPase_P-type"/>
    <property type="match status" value="1"/>
</dbReference>
<sequence>MLFRALTFVLPSLCAGEENWVDSRTIYVGHREPPPGTEAYIPQRFPDNRIVSSKLIIDTPTSPVTSGLPLLFVITVTAIKQGYEDWLRHKADNAMNQCPVHFIQHGKLVRKQSRKLRVGDIVMVKEDEPFPCDLIFLSSSRGDGTCFVTTASLDGESSHKTYYAVQDTKAFRNEQEIDALHATIECEQPQPDLYKFVGRINVYHDRNEPTARPLGSENLLLRGATLKNTEKIFGKYFY</sequence>
<feature type="chain" id="PRO_5014179299" description="P-type ATPase A domain-containing protein" evidence="1">
    <location>
        <begin position="17"/>
        <end position="238"/>
    </location>
</feature>
<dbReference type="Proteomes" id="UP000233556">
    <property type="component" value="Unassembled WGS sequence"/>
</dbReference>
<name>A0A2I0TMA4_LIMLA</name>
<dbReference type="GO" id="GO:0005524">
    <property type="term" value="F:ATP binding"/>
    <property type="evidence" value="ECO:0007669"/>
    <property type="project" value="InterPro"/>
</dbReference>
<organism evidence="3 4">
    <name type="scientific">Limosa lapponica baueri</name>
    <dbReference type="NCBI Taxonomy" id="1758121"/>
    <lineage>
        <taxon>Eukaryota</taxon>
        <taxon>Metazoa</taxon>
        <taxon>Chordata</taxon>
        <taxon>Craniata</taxon>
        <taxon>Vertebrata</taxon>
        <taxon>Euteleostomi</taxon>
        <taxon>Archelosauria</taxon>
        <taxon>Archosauria</taxon>
        <taxon>Dinosauria</taxon>
        <taxon>Saurischia</taxon>
        <taxon>Theropoda</taxon>
        <taxon>Coelurosauria</taxon>
        <taxon>Aves</taxon>
        <taxon>Neognathae</taxon>
        <taxon>Neoaves</taxon>
        <taxon>Charadriiformes</taxon>
        <taxon>Scolopacidae</taxon>
        <taxon>Limosa</taxon>
    </lineage>
</organism>
<dbReference type="GO" id="GO:0016887">
    <property type="term" value="F:ATP hydrolysis activity"/>
    <property type="evidence" value="ECO:0007669"/>
    <property type="project" value="InterPro"/>
</dbReference>
<evidence type="ECO:0000313" key="3">
    <source>
        <dbReference type="EMBL" id="PKU34938.1"/>
    </source>
</evidence>
<dbReference type="Gene3D" id="2.70.150.10">
    <property type="entry name" value="Calcium-transporting ATPase, cytoplasmic transduction domain A"/>
    <property type="match status" value="1"/>
</dbReference>
<dbReference type="InterPro" id="IPR001757">
    <property type="entry name" value="P_typ_ATPase"/>
</dbReference>
<keyword evidence="4" id="KW-1185">Reference proteome</keyword>
<dbReference type="GO" id="GO:0055037">
    <property type="term" value="C:recycling endosome"/>
    <property type="evidence" value="ECO:0007669"/>
    <property type="project" value="TreeGrafter"/>
</dbReference>
<dbReference type="InterPro" id="IPR059000">
    <property type="entry name" value="ATPase_P-type_domA"/>
</dbReference>
<evidence type="ECO:0000259" key="2">
    <source>
        <dbReference type="Pfam" id="PF00122"/>
    </source>
</evidence>
<gene>
    <name evidence="3" type="ORF">llap_14758</name>
</gene>
<dbReference type="GO" id="GO:0140326">
    <property type="term" value="F:ATPase-coupled intramembrane lipid transporter activity"/>
    <property type="evidence" value="ECO:0007669"/>
    <property type="project" value="TreeGrafter"/>
</dbReference>
<dbReference type="EMBL" id="KZ508682">
    <property type="protein sequence ID" value="PKU34938.1"/>
    <property type="molecule type" value="Genomic_DNA"/>
</dbReference>
<dbReference type="InterPro" id="IPR008250">
    <property type="entry name" value="ATPase_P-typ_transduc_dom_A_sf"/>
</dbReference>